<proteinExistence type="predicted"/>
<dbReference type="EMBL" id="CP054142">
    <property type="protein sequence ID" value="QTQ14980.1"/>
    <property type="molecule type" value="Genomic_DNA"/>
</dbReference>
<gene>
    <name evidence="2" type="ORF">HRQ91_11200</name>
</gene>
<name>A0A975F605_9SPIR</name>
<accession>A0A975F605</accession>
<sequence length="607" mass="69467">MTSEKFTLQQYSISAILGLIEANDFVIPEIQRPFVWKKTQVRDLIDSLYNGYPTGYIIVWKNPDVQTKDGTKANGKKVLIDGQQRITALMASIAGKEVLDSDFNKDRIKIAFNPFPEDETKRFAVQDASHLRDKRWIPDIAEIFKSDFKQMKFLYDYVKDNPSADMDDVAEIITNLKGIANRQIGVIELDHKLDMDEVTEIFIRINSKGTVLGQADFVMSKLASDGDFTTGHGGSLIRKTVDYFCHLAVKPDFYSKMINDTEFAKSKYADKIKWLAKDNDYIYDPDYDDMIRVSFMHQFGRGKMADLVSLLSGRDFVTRQFLASVVDDSYKKLDTGIINFINQYNFEQFVMAIKGAGYISPKLLGSKMTLNFAYNLYLLLLADKTIPNAQIKRYIQKWFVLSYITGRYTGSSESVMDRDMRNISDKGFLKYLQEMENSSLSDTFWNVTLPQGLETSSVNSPVFNVFLAAQINHKCNSFLMKGTMISDLITISGDVHHIFPKAYLKKNGINIKIKYNQVANFIYLDTQVNKAVGEDAPNVYLGKVLSQCKSGNIEIGNINSEEDLYKNLEENCVPKEIVRMTIKDYDKYLIERRKLMAKLIEKYYKGL</sequence>
<feature type="domain" description="GmrSD restriction endonucleases N-terminal" evidence="1">
    <location>
        <begin position="20"/>
        <end position="222"/>
    </location>
</feature>
<dbReference type="AlphaFoldDB" id="A0A975F605"/>
<dbReference type="InterPro" id="IPR004919">
    <property type="entry name" value="GmrSD_N"/>
</dbReference>
<dbReference type="PANTHER" id="PTHR37292:SF2">
    <property type="entry name" value="DUF262 DOMAIN-CONTAINING PROTEIN"/>
    <property type="match status" value="1"/>
</dbReference>
<protein>
    <submittedName>
        <fullName evidence="2">DUF262 domain-containing protein</fullName>
    </submittedName>
</protein>
<dbReference type="Proteomes" id="UP000671908">
    <property type="component" value="Chromosome"/>
</dbReference>
<dbReference type="RefSeq" id="WP_210119609.1">
    <property type="nucleotide sequence ID" value="NZ_CP054142.1"/>
</dbReference>
<evidence type="ECO:0000313" key="2">
    <source>
        <dbReference type="EMBL" id="QTQ14980.1"/>
    </source>
</evidence>
<evidence type="ECO:0000259" key="1">
    <source>
        <dbReference type="Pfam" id="PF03235"/>
    </source>
</evidence>
<keyword evidence="3" id="KW-1185">Reference proteome</keyword>
<reference evidence="2 3" key="1">
    <citation type="journal article" date="2021" name="Microbiol. Resour. Announc.">
        <title>Complete Genome Sequences of Three Human Oral Treponema parvum Isolates.</title>
        <authorList>
            <person name="Zeng H."/>
            <person name="Watt R.M."/>
        </authorList>
    </citation>
    <scope>NUCLEOTIDE SEQUENCE [LARGE SCALE GENOMIC DNA]</scope>
    <source>
        <strain evidence="2 3">ATCC 700770</strain>
    </source>
</reference>
<evidence type="ECO:0000313" key="3">
    <source>
        <dbReference type="Proteomes" id="UP000671908"/>
    </source>
</evidence>
<dbReference type="Pfam" id="PF03235">
    <property type="entry name" value="GmrSD_N"/>
    <property type="match status" value="1"/>
</dbReference>
<dbReference type="PANTHER" id="PTHR37292">
    <property type="entry name" value="VNG6097C"/>
    <property type="match status" value="1"/>
</dbReference>
<dbReference type="KEGG" id="tpav:HRQ91_11200"/>
<organism evidence="2 3">
    <name type="scientific">Treponema parvum</name>
    <dbReference type="NCBI Taxonomy" id="138851"/>
    <lineage>
        <taxon>Bacteria</taxon>
        <taxon>Pseudomonadati</taxon>
        <taxon>Spirochaetota</taxon>
        <taxon>Spirochaetia</taxon>
        <taxon>Spirochaetales</taxon>
        <taxon>Treponemataceae</taxon>
        <taxon>Treponema</taxon>
    </lineage>
</organism>